<evidence type="ECO:0000313" key="12">
    <source>
        <dbReference type="Proteomes" id="UP000440578"/>
    </source>
</evidence>
<dbReference type="AlphaFoldDB" id="A0A6A4VA68"/>
<dbReference type="InterPro" id="IPR017948">
    <property type="entry name" value="TGFb_CS"/>
</dbReference>
<accession>A0A6A4VA68</accession>
<keyword evidence="3" id="KW-0964">Secreted</keyword>
<evidence type="ECO:0000256" key="4">
    <source>
        <dbReference type="ARBA" id="ARBA00022729"/>
    </source>
</evidence>
<dbReference type="InterPro" id="IPR029034">
    <property type="entry name" value="Cystine-knot_cytokine"/>
</dbReference>
<proteinExistence type="inferred from homology"/>
<dbReference type="Pfam" id="PF00019">
    <property type="entry name" value="TGF_beta"/>
    <property type="match status" value="1"/>
</dbReference>
<evidence type="ECO:0000256" key="9">
    <source>
        <dbReference type="SAM" id="MobiDB-lite"/>
    </source>
</evidence>
<dbReference type="Gene3D" id="2.60.120.970">
    <property type="match status" value="1"/>
</dbReference>
<dbReference type="SUPFAM" id="SSF57501">
    <property type="entry name" value="Cystine-knot cytokines"/>
    <property type="match status" value="1"/>
</dbReference>
<evidence type="ECO:0000256" key="7">
    <source>
        <dbReference type="ARBA" id="ARBA00023180"/>
    </source>
</evidence>
<keyword evidence="7" id="KW-0325">Glycoprotein</keyword>
<dbReference type="GO" id="GO:0005615">
    <property type="term" value="C:extracellular space"/>
    <property type="evidence" value="ECO:0007669"/>
    <property type="project" value="TreeGrafter"/>
</dbReference>
<comment type="caution">
    <text evidence="11">The sequence shown here is derived from an EMBL/GenBank/DDBJ whole genome shotgun (WGS) entry which is preliminary data.</text>
</comment>
<evidence type="ECO:0000313" key="11">
    <source>
        <dbReference type="EMBL" id="KAF0288434.1"/>
    </source>
</evidence>
<comment type="similarity">
    <text evidence="2 8">Belongs to the TGF-beta family.</text>
</comment>
<evidence type="ECO:0000259" key="10">
    <source>
        <dbReference type="PROSITE" id="PS51362"/>
    </source>
</evidence>
<keyword evidence="5 8" id="KW-0339">Growth factor</keyword>
<evidence type="ECO:0000256" key="5">
    <source>
        <dbReference type="ARBA" id="ARBA00023030"/>
    </source>
</evidence>
<dbReference type="CDD" id="cd13752">
    <property type="entry name" value="TGF_beta_INHB"/>
    <property type="match status" value="1"/>
</dbReference>
<dbReference type="PROSITE" id="PS00250">
    <property type="entry name" value="TGF_BETA_1"/>
    <property type="match status" value="1"/>
</dbReference>
<organism evidence="11 12">
    <name type="scientific">Amphibalanus amphitrite</name>
    <name type="common">Striped barnacle</name>
    <name type="synonym">Balanus amphitrite</name>
    <dbReference type="NCBI Taxonomy" id="1232801"/>
    <lineage>
        <taxon>Eukaryota</taxon>
        <taxon>Metazoa</taxon>
        <taxon>Ecdysozoa</taxon>
        <taxon>Arthropoda</taxon>
        <taxon>Crustacea</taxon>
        <taxon>Multicrustacea</taxon>
        <taxon>Cirripedia</taxon>
        <taxon>Thoracica</taxon>
        <taxon>Thoracicalcarea</taxon>
        <taxon>Balanomorpha</taxon>
        <taxon>Balanoidea</taxon>
        <taxon>Balanidae</taxon>
        <taxon>Amphibalaninae</taxon>
        <taxon>Amphibalanus</taxon>
    </lineage>
</organism>
<gene>
    <name evidence="11" type="primary">INHBB_0</name>
    <name evidence="11" type="ORF">FJT64_013211</name>
</gene>
<feature type="region of interest" description="Disordered" evidence="9">
    <location>
        <begin position="99"/>
        <end position="122"/>
    </location>
</feature>
<keyword evidence="6" id="KW-1015">Disulfide bond</keyword>
<evidence type="ECO:0000256" key="2">
    <source>
        <dbReference type="ARBA" id="ARBA00006656"/>
    </source>
</evidence>
<dbReference type="OrthoDB" id="6516235at2759"/>
<evidence type="ECO:0000256" key="3">
    <source>
        <dbReference type="ARBA" id="ARBA00022525"/>
    </source>
</evidence>
<dbReference type="Proteomes" id="UP000440578">
    <property type="component" value="Unassembled WGS sequence"/>
</dbReference>
<evidence type="ECO:0000256" key="1">
    <source>
        <dbReference type="ARBA" id="ARBA00004613"/>
    </source>
</evidence>
<reference evidence="11 12" key="1">
    <citation type="submission" date="2019-07" db="EMBL/GenBank/DDBJ databases">
        <title>Draft genome assembly of a fouling barnacle, Amphibalanus amphitrite (Darwin, 1854): The first reference genome for Thecostraca.</title>
        <authorList>
            <person name="Kim W."/>
        </authorList>
    </citation>
    <scope>NUCLEOTIDE SEQUENCE [LARGE SCALE GENOMIC DNA]</scope>
    <source>
        <strain evidence="11">SNU_AA5</strain>
        <tissue evidence="11">Soma without cirri and trophi</tissue>
    </source>
</reference>
<dbReference type="EMBL" id="VIIS01002113">
    <property type="protein sequence ID" value="KAF0288434.1"/>
    <property type="molecule type" value="Genomic_DNA"/>
</dbReference>
<feature type="compositionally biased region" description="Polar residues" evidence="9">
    <location>
        <begin position="102"/>
        <end position="113"/>
    </location>
</feature>
<keyword evidence="4" id="KW-0732">Signal</keyword>
<dbReference type="PROSITE" id="PS51362">
    <property type="entry name" value="TGF_BETA_2"/>
    <property type="match status" value="1"/>
</dbReference>
<dbReference type="PANTHER" id="PTHR11848:SF309">
    <property type="entry name" value="INHIBIN BETA CHAIN"/>
    <property type="match status" value="1"/>
</dbReference>
<dbReference type="Pfam" id="PF00688">
    <property type="entry name" value="TGFb_propeptide"/>
    <property type="match status" value="1"/>
</dbReference>
<dbReference type="InterPro" id="IPR001111">
    <property type="entry name" value="TGF-b_propeptide"/>
</dbReference>
<sequence>MNFFTALAGRHVLSVPVARPDMHTTPVLLLAMSVLARPGGAECPDCGRAPHTRLERSRLDQLRLDIIQRDILYKLGLHDRPPNITESVPREVLFSTLERARTTQPPSGQQQSADDFEDGKARTSEINRHGSASLQPASSAAAELSRASRPWVARHVETSPKYNRSRLMEFYRGNETQLEELRVRSSYLWVEMTLRDDIRRGLRHMRRRRRQRSRVTIYVFRVLEKGERSAAAKHGRPQLVAKRRVRLEKVGWHRFNLKSAAQDWFDLSPDRPLRLLVDCVGCKSYVKSKFFQQGSDSSSVPFIKIRTQPVPARRVRRAALDCGESVTHCCRQRLYVSFRELRWDDWVLFPSGYYANYCLGNCQSRTPDTFRNFHTHVIEGYRQRAGELQDFNPCCAPTKLSPMSLLYFDADKNIIKRDLPKMVVEECGCM</sequence>
<feature type="domain" description="TGF-beta family profile" evidence="10">
    <location>
        <begin position="314"/>
        <end position="430"/>
    </location>
</feature>
<protein>
    <submittedName>
        <fullName evidence="11">Inhibin beta B chain</fullName>
    </submittedName>
</protein>
<name>A0A6A4VA68_AMPAM</name>
<dbReference type="PANTHER" id="PTHR11848">
    <property type="entry name" value="TGF-BETA FAMILY"/>
    <property type="match status" value="1"/>
</dbReference>
<keyword evidence="12" id="KW-1185">Reference proteome</keyword>
<dbReference type="InterPro" id="IPR015615">
    <property type="entry name" value="TGF-beta-rel"/>
</dbReference>
<comment type="subcellular location">
    <subcellularLocation>
        <location evidence="1">Secreted</location>
    </subcellularLocation>
</comment>
<dbReference type="Gene3D" id="2.10.90.10">
    <property type="entry name" value="Cystine-knot cytokines"/>
    <property type="match status" value="1"/>
</dbReference>
<dbReference type="FunFam" id="2.10.90.10:FF:000005">
    <property type="entry name" value="Inhibin beta A chain"/>
    <property type="match status" value="1"/>
</dbReference>
<dbReference type="GO" id="GO:0008083">
    <property type="term" value="F:growth factor activity"/>
    <property type="evidence" value="ECO:0007669"/>
    <property type="project" value="UniProtKB-KW"/>
</dbReference>
<evidence type="ECO:0000256" key="6">
    <source>
        <dbReference type="ARBA" id="ARBA00023157"/>
    </source>
</evidence>
<dbReference type="InterPro" id="IPR001839">
    <property type="entry name" value="TGF-b_C"/>
</dbReference>
<dbReference type="GO" id="GO:0005125">
    <property type="term" value="F:cytokine activity"/>
    <property type="evidence" value="ECO:0007669"/>
    <property type="project" value="TreeGrafter"/>
</dbReference>
<dbReference type="SMART" id="SM00204">
    <property type="entry name" value="TGFB"/>
    <property type="match status" value="1"/>
</dbReference>
<evidence type="ECO:0000256" key="8">
    <source>
        <dbReference type="RuleBase" id="RU000354"/>
    </source>
</evidence>